<dbReference type="GO" id="GO:0005102">
    <property type="term" value="F:signaling receptor binding"/>
    <property type="evidence" value="ECO:0007669"/>
    <property type="project" value="InterPro"/>
</dbReference>
<comment type="subunit">
    <text evidence="8">Heterohexamer; disulfide linked. Contains 2 sets of 3 non-identical chains (alpha, beta and gamma). The 2 heterotrimers are in head to head conformation with the N-termini in a small central domain.</text>
</comment>
<feature type="signal peptide" evidence="10">
    <location>
        <begin position="1"/>
        <end position="16"/>
    </location>
</feature>
<feature type="domain" description="Fibrinogen C-terminal" evidence="11">
    <location>
        <begin position="244"/>
        <end position="499"/>
    </location>
</feature>
<dbReference type="GO" id="GO:0051258">
    <property type="term" value="P:protein polymerization"/>
    <property type="evidence" value="ECO:0007669"/>
    <property type="project" value="InterPro"/>
</dbReference>
<dbReference type="InterPro" id="IPR020837">
    <property type="entry name" value="Fibrinogen_CS"/>
</dbReference>
<evidence type="ECO:0000256" key="7">
    <source>
        <dbReference type="ARBA" id="ARBA00023180"/>
    </source>
</evidence>
<proteinExistence type="predicted"/>
<dbReference type="InterPro" id="IPR002181">
    <property type="entry name" value="Fibrinogen_a/b/g_C_dom"/>
</dbReference>
<keyword evidence="2" id="KW-0964">Secreted</keyword>
<dbReference type="STRING" id="137246.A0A401RMX1"/>
<dbReference type="SMART" id="SM00186">
    <property type="entry name" value="FBG"/>
    <property type="match status" value="1"/>
</dbReference>
<dbReference type="GO" id="GO:0034116">
    <property type="term" value="P:positive regulation of heterotypic cell-cell adhesion"/>
    <property type="evidence" value="ECO:0007669"/>
    <property type="project" value="TreeGrafter"/>
</dbReference>
<dbReference type="InterPro" id="IPR012290">
    <property type="entry name" value="Fibrinogen_a/b/g_coil_dom"/>
</dbReference>
<dbReference type="EMBL" id="BEZZ01001558">
    <property type="protein sequence ID" value="GCC19446.1"/>
    <property type="molecule type" value="Genomic_DNA"/>
</dbReference>
<keyword evidence="10" id="KW-0732">Signal</keyword>
<dbReference type="PANTHER" id="PTHR47221:SF5">
    <property type="entry name" value="FIBRINOGEN C-TERMINAL DOMAIN-CONTAINING PROTEIN"/>
    <property type="match status" value="1"/>
</dbReference>
<dbReference type="GO" id="GO:0072377">
    <property type="term" value="P:blood coagulation, common pathway"/>
    <property type="evidence" value="ECO:0007669"/>
    <property type="project" value="TreeGrafter"/>
</dbReference>
<dbReference type="OrthoDB" id="9930906at2759"/>
<dbReference type="SMART" id="SM01212">
    <property type="entry name" value="Fib_alpha"/>
    <property type="match status" value="1"/>
</dbReference>
<sequence length="517" mass="58826">MKLTLVLLFCITVVQAQSDDYDYGYDDTQTGQAETPSAESPTAKIVHNPRGNRQYFGDESIYKRTQPLPSGRRTYERKTRYRNQPTPSTQRSAIVEENINLDAGECTHLNPEKGTLCPTGCELRTRLLKEEKDIKQAIDNLAVEVSNLTQSTKTMHVYIENVDREMQWRETQYTGNYKVLDSYNTELENYFALISNTVNNRMLSSTINTMHSVLEILNQKLRVLKGAVLTQIDHCKMPCTVTCNIPVVSGKECNDIYEKGGTESQMYLIRPDPSKAPYKIYCDMVTAEGGWALIQNRQDGSVDFGRSWDAYKNGFGNIAFDSGKGFCVTPGEYWLGNDRISQLTRSKPTELFFEMQDWENEQLRAYYASFTVQNEVNNYRLSVNGYSGTAGNTLLEGAKMLISINRTMTIHQNMKFSTYNRDNDGWEPGNPDKQCAREDGGGWWYNRCHSANPNGRYYWGGNYTKALAKHGTDDGIVWMDARGSWYSMKKMSMKIRPSVSSSGAQEQIPQSFFEPKS</sequence>
<evidence type="ECO:0000256" key="3">
    <source>
        <dbReference type="ARBA" id="ARBA00022696"/>
    </source>
</evidence>
<comment type="caution">
    <text evidence="12">The sequence shown here is derived from an EMBL/GenBank/DDBJ whole genome shotgun (WGS) entry which is preliminary data.</text>
</comment>
<dbReference type="NCBIfam" id="NF040941">
    <property type="entry name" value="GGGWT_bact"/>
    <property type="match status" value="1"/>
</dbReference>
<dbReference type="GO" id="GO:0070527">
    <property type="term" value="P:platelet aggregation"/>
    <property type="evidence" value="ECO:0007669"/>
    <property type="project" value="TreeGrafter"/>
</dbReference>
<dbReference type="InterPro" id="IPR036056">
    <property type="entry name" value="Fibrinogen-like_C"/>
</dbReference>
<evidence type="ECO:0000313" key="12">
    <source>
        <dbReference type="EMBL" id="GCC19446.1"/>
    </source>
</evidence>
<dbReference type="Gene3D" id="1.20.5.50">
    <property type="match status" value="1"/>
</dbReference>
<dbReference type="GO" id="GO:0030674">
    <property type="term" value="F:protein-macromolecule adaptor activity"/>
    <property type="evidence" value="ECO:0007669"/>
    <property type="project" value="TreeGrafter"/>
</dbReference>
<organism evidence="12 13">
    <name type="scientific">Chiloscyllium punctatum</name>
    <name type="common">Brownbanded bambooshark</name>
    <name type="synonym">Hemiscyllium punctatum</name>
    <dbReference type="NCBI Taxonomy" id="137246"/>
    <lineage>
        <taxon>Eukaryota</taxon>
        <taxon>Metazoa</taxon>
        <taxon>Chordata</taxon>
        <taxon>Craniata</taxon>
        <taxon>Vertebrata</taxon>
        <taxon>Chondrichthyes</taxon>
        <taxon>Elasmobranchii</taxon>
        <taxon>Galeomorphii</taxon>
        <taxon>Galeoidea</taxon>
        <taxon>Orectolobiformes</taxon>
        <taxon>Hemiscylliidae</taxon>
        <taxon>Chiloscyllium</taxon>
    </lineage>
</organism>
<evidence type="ECO:0000313" key="13">
    <source>
        <dbReference type="Proteomes" id="UP000287033"/>
    </source>
</evidence>
<dbReference type="Gene3D" id="4.10.530.10">
    <property type="entry name" value="Gamma-fibrinogen Carboxyl Terminal Fragment, domain 2"/>
    <property type="match status" value="1"/>
</dbReference>
<evidence type="ECO:0000256" key="10">
    <source>
        <dbReference type="SAM" id="SignalP"/>
    </source>
</evidence>
<keyword evidence="6" id="KW-1015">Disulfide bond</keyword>
<feature type="chain" id="PRO_5019193169" description="Fibrinogen C-terminal domain-containing protein" evidence="10">
    <location>
        <begin position="17"/>
        <end position="517"/>
    </location>
</feature>
<dbReference type="AlphaFoldDB" id="A0A401RMX1"/>
<feature type="region of interest" description="Disordered" evidence="9">
    <location>
        <begin position="497"/>
        <end position="517"/>
    </location>
</feature>
<keyword evidence="4" id="KW-0175">Coiled coil</keyword>
<dbReference type="Pfam" id="PF08702">
    <property type="entry name" value="Fib_alpha"/>
    <property type="match status" value="1"/>
</dbReference>
<feature type="compositionally biased region" description="Polar residues" evidence="9">
    <location>
        <begin position="498"/>
        <end position="510"/>
    </location>
</feature>
<reference evidence="12 13" key="1">
    <citation type="journal article" date="2018" name="Nat. Ecol. Evol.">
        <title>Shark genomes provide insights into elasmobranch evolution and the origin of vertebrates.</title>
        <authorList>
            <person name="Hara Y"/>
            <person name="Yamaguchi K"/>
            <person name="Onimaru K"/>
            <person name="Kadota M"/>
            <person name="Koyanagi M"/>
            <person name="Keeley SD"/>
            <person name="Tatsumi K"/>
            <person name="Tanaka K"/>
            <person name="Motone F"/>
            <person name="Kageyama Y"/>
            <person name="Nozu R"/>
            <person name="Adachi N"/>
            <person name="Nishimura O"/>
            <person name="Nakagawa R"/>
            <person name="Tanegashima C"/>
            <person name="Kiyatake I"/>
            <person name="Matsumoto R"/>
            <person name="Murakumo K"/>
            <person name="Nishida K"/>
            <person name="Terakita A"/>
            <person name="Kuratani S"/>
            <person name="Sato K"/>
            <person name="Hyodo S Kuraku.S."/>
        </authorList>
    </citation>
    <scope>NUCLEOTIDE SEQUENCE [LARGE SCALE GENOMIC DNA]</scope>
</reference>
<name>A0A401RMX1_CHIPU</name>
<dbReference type="FunFam" id="1.20.5.50:FF:000002">
    <property type="entry name" value="Fibrinogen beta chain"/>
    <property type="match status" value="1"/>
</dbReference>
<dbReference type="InterPro" id="IPR014716">
    <property type="entry name" value="Fibrinogen_a/b/g_C_1"/>
</dbReference>
<evidence type="ECO:0000256" key="4">
    <source>
        <dbReference type="ARBA" id="ARBA00023054"/>
    </source>
</evidence>
<comment type="subcellular location">
    <subcellularLocation>
        <location evidence="1">Secreted</location>
    </subcellularLocation>
</comment>
<dbReference type="PROSITE" id="PS51406">
    <property type="entry name" value="FIBRINOGEN_C_2"/>
    <property type="match status" value="1"/>
</dbReference>
<keyword evidence="7" id="KW-0325">Glycoprotein</keyword>
<evidence type="ECO:0000256" key="2">
    <source>
        <dbReference type="ARBA" id="ARBA00022525"/>
    </source>
</evidence>
<dbReference type="OMA" id="GCIHADP"/>
<dbReference type="Gene3D" id="3.90.215.10">
    <property type="entry name" value="Gamma Fibrinogen, chain A, domain 1"/>
    <property type="match status" value="1"/>
</dbReference>
<dbReference type="PROSITE" id="PS00514">
    <property type="entry name" value="FIBRINOGEN_C_1"/>
    <property type="match status" value="1"/>
</dbReference>
<evidence type="ECO:0000259" key="11">
    <source>
        <dbReference type="PROSITE" id="PS51406"/>
    </source>
</evidence>
<evidence type="ECO:0000256" key="9">
    <source>
        <dbReference type="SAM" id="MobiDB-lite"/>
    </source>
</evidence>
<accession>A0A401RMX1</accession>
<keyword evidence="13" id="KW-1185">Reference proteome</keyword>
<dbReference type="GO" id="GO:0005201">
    <property type="term" value="F:extracellular matrix structural constituent"/>
    <property type="evidence" value="ECO:0007669"/>
    <property type="project" value="TreeGrafter"/>
</dbReference>
<dbReference type="SUPFAM" id="SSF56496">
    <property type="entry name" value="Fibrinogen C-terminal domain-like"/>
    <property type="match status" value="1"/>
</dbReference>
<keyword evidence="3" id="KW-0356">Hemostasis</keyword>
<dbReference type="FunFam" id="4.10.530.10:FF:000004">
    <property type="entry name" value="Fibrinogen beta chain"/>
    <property type="match status" value="1"/>
</dbReference>
<keyword evidence="5" id="KW-0094">Blood coagulation</keyword>
<dbReference type="InterPro" id="IPR037579">
    <property type="entry name" value="FIB_ANG-like"/>
</dbReference>
<evidence type="ECO:0000256" key="8">
    <source>
        <dbReference type="ARBA" id="ARBA00025974"/>
    </source>
</evidence>
<dbReference type="CDD" id="cd00087">
    <property type="entry name" value="FReD"/>
    <property type="match status" value="1"/>
</dbReference>
<protein>
    <recommendedName>
        <fullName evidence="11">Fibrinogen C-terminal domain-containing protein</fullName>
    </recommendedName>
</protein>
<dbReference type="Proteomes" id="UP000287033">
    <property type="component" value="Unassembled WGS sequence"/>
</dbReference>
<evidence type="ECO:0000256" key="5">
    <source>
        <dbReference type="ARBA" id="ARBA00023084"/>
    </source>
</evidence>
<dbReference type="SUPFAM" id="SSF58010">
    <property type="entry name" value="Fibrinogen coiled-coil and central regions"/>
    <property type="match status" value="1"/>
</dbReference>
<dbReference type="Pfam" id="PF00147">
    <property type="entry name" value="Fibrinogen_C"/>
    <property type="match status" value="1"/>
</dbReference>
<evidence type="ECO:0000256" key="6">
    <source>
        <dbReference type="ARBA" id="ARBA00023157"/>
    </source>
</evidence>
<dbReference type="GO" id="GO:0042730">
    <property type="term" value="P:fibrinolysis"/>
    <property type="evidence" value="ECO:0007669"/>
    <property type="project" value="TreeGrafter"/>
</dbReference>
<feature type="region of interest" description="Disordered" evidence="9">
    <location>
        <begin position="25"/>
        <end position="90"/>
    </location>
</feature>
<dbReference type="GO" id="GO:0005577">
    <property type="term" value="C:fibrinogen complex"/>
    <property type="evidence" value="ECO:0007669"/>
    <property type="project" value="InterPro"/>
</dbReference>
<evidence type="ECO:0000256" key="1">
    <source>
        <dbReference type="ARBA" id="ARBA00004613"/>
    </source>
</evidence>
<dbReference type="PANTHER" id="PTHR47221">
    <property type="entry name" value="FIBRINOGEN ALPHA CHAIN"/>
    <property type="match status" value="1"/>
</dbReference>
<gene>
    <name evidence="12" type="ORF">chiPu_0018387</name>
</gene>